<dbReference type="PROSITE" id="PS51704">
    <property type="entry name" value="GP_PDE"/>
    <property type="match status" value="1"/>
</dbReference>
<comment type="caution">
    <text evidence="2">The sequence shown here is derived from an EMBL/GenBank/DDBJ whole genome shotgun (WGS) entry which is preliminary data.</text>
</comment>
<dbReference type="GO" id="GO:0006629">
    <property type="term" value="P:lipid metabolic process"/>
    <property type="evidence" value="ECO:0007669"/>
    <property type="project" value="InterPro"/>
</dbReference>
<dbReference type="AlphaFoldDB" id="A0A845ABY4"/>
<dbReference type="SUPFAM" id="SSF51695">
    <property type="entry name" value="PLC-like phosphodiesterases"/>
    <property type="match status" value="1"/>
</dbReference>
<dbReference type="InterPro" id="IPR017946">
    <property type="entry name" value="PLC-like_Pdiesterase_TIM-brl"/>
</dbReference>
<gene>
    <name evidence="2" type="ORF">GRI39_12735</name>
</gene>
<reference evidence="2 3" key="1">
    <citation type="submission" date="2019-12" db="EMBL/GenBank/DDBJ databases">
        <title>Genomic-based taxomic classification of the family Erythrobacteraceae.</title>
        <authorList>
            <person name="Xu L."/>
        </authorList>
    </citation>
    <scope>NUCLEOTIDE SEQUENCE [LARGE SCALE GENOMIC DNA]</scope>
    <source>
        <strain evidence="2 3">DSM 18604</strain>
    </source>
</reference>
<name>A0A845ABY4_9SPHN</name>
<dbReference type="InterPro" id="IPR030395">
    <property type="entry name" value="GP_PDE_dom"/>
</dbReference>
<dbReference type="PANTHER" id="PTHR46211">
    <property type="entry name" value="GLYCEROPHOSPHORYL DIESTER PHOSPHODIESTERASE"/>
    <property type="match status" value="1"/>
</dbReference>
<evidence type="ECO:0000313" key="3">
    <source>
        <dbReference type="Proteomes" id="UP000460561"/>
    </source>
</evidence>
<dbReference type="OrthoDB" id="384721at2"/>
<keyword evidence="3" id="KW-1185">Reference proteome</keyword>
<protein>
    <submittedName>
        <fullName evidence="2">Glycerophosphodiester phosphodiesterase</fullName>
    </submittedName>
</protein>
<dbReference type="Gene3D" id="3.20.20.190">
    <property type="entry name" value="Phosphatidylinositol (PI) phosphodiesterase"/>
    <property type="match status" value="1"/>
</dbReference>
<dbReference type="RefSeq" id="WP_160740107.1">
    <property type="nucleotide sequence ID" value="NZ_WTYQ01000005.1"/>
</dbReference>
<feature type="domain" description="GP-PDE" evidence="1">
    <location>
        <begin position="27"/>
        <end position="257"/>
    </location>
</feature>
<evidence type="ECO:0000313" key="2">
    <source>
        <dbReference type="EMBL" id="MXP26899.1"/>
    </source>
</evidence>
<sequence length="257" mass="28612">MQSLLWRAIDNWLAPTPERNRVDWLRGWQFAHRGLHGRGKVENSLSAFSAALNAGMGIECDVQTSADGRAVVFHDTNLDRLTHQRGPVSQRTIGELTRIGLGDTADNIATLHDLLKLVRGRVPILVEIKIPHSGRIERICLAVRRELEGYPGAIGVMSFDPRVSNWFSRHGKTVCRGLVVTEENARTLSGSIKRNTSFWAAKPHFLAYDVRDLPSRFAARQRRRGVPLLTWTVNSLTAQEIADTYADASIAEAEGVV</sequence>
<organism evidence="2 3">
    <name type="scientific">Altericroceibacterium indicum</name>
    <dbReference type="NCBI Taxonomy" id="374177"/>
    <lineage>
        <taxon>Bacteria</taxon>
        <taxon>Pseudomonadati</taxon>
        <taxon>Pseudomonadota</taxon>
        <taxon>Alphaproteobacteria</taxon>
        <taxon>Sphingomonadales</taxon>
        <taxon>Erythrobacteraceae</taxon>
        <taxon>Altericroceibacterium</taxon>
    </lineage>
</organism>
<proteinExistence type="predicted"/>
<dbReference type="PANTHER" id="PTHR46211:SF1">
    <property type="entry name" value="GLYCEROPHOSPHODIESTER PHOSPHODIESTERASE, CYTOPLASMIC"/>
    <property type="match status" value="1"/>
</dbReference>
<dbReference type="Proteomes" id="UP000460561">
    <property type="component" value="Unassembled WGS sequence"/>
</dbReference>
<dbReference type="GO" id="GO:0008081">
    <property type="term" value="F:phosphoric diester hydrolase activity"/>
    <property type="evidence" value="ECO:0007669"/>
    <property type="project" value="InterPro"/>
</dbReference>
<accession>A0A845ABY4</accession>
<dbReference type="Pfam" id="PF03009">
    <property type="entry name" value="GDPD"/>
    <property type="match status" value="1"/>
</dbReference>
<evidence type="ECO:0000259" key="1">
    <source>
        <dbReference type="PROSITE" id="PS51704"/>
    </source>
</evidence>
<dbReference type="EMBL" id="WTYQ01000005">
    <property type="protein sequence ID" value="MXP26899.1"/>
    <property type="molecule type" value="Genomic_DNA"/>
</dbReference>